<dbReference type="Pfam" id="PF06507">
    <property type="entry name" value="ARF_AD"/>
    <property type="match status" value="1"/>
</dbReference>
<dbReference type="InterPro" id="IPR015300">
    <property type="entry name" value="DNA-bd_pseudobarrel_sf"/>
</dbReference>
<dbReference type="FunFam" id="2.40.330.10:FF:000001">
    <property type="entry name" value="Auxin response factor"/>
    <property type="match status" value="1"/>
</dbReference>
<keyword evidence="4 9" id="KW-0805">Transcription regulation</keyword>
<dbReference type="GO" id="GO:0009734">
    <property type="term" value="P:auxin-activated signaling pathway"/>
    <property type="evidence" value="ECO:0007669"/>
    <property type="project" value="UniProtKB-KW"/>
</dbReference>
<reference evidence="11" key="1">
    <citation type="submission" date="2019-08" db="EMBL/GenBank/DDBJ databases">
        <title>Reference gene set and small RNA set construction with multiple tissues from Davidia involucrata Baill.</title>
        <authorList>
            <person name="Yang H."/>
            <person name="Zhou C."/>
            <person name="Li G."/>
            <person name="Wang J."/>
            <person name="Gao P."/>
            <person name="Wang M."/>
            <person name="Wang R."/>
            <person name="Zhao Y."/>
        </authorList>
    </citation>
    <scope>NUCLEOTIDE SEQUENCE</scope>
    <source>
        <tissue evidence="11">Mixed with DoveR01_LX</tissue>
    </source>
</reference>
<dbReference type="GO" id="GO:0006355">
    <property type="term" value="P:regulation of DNA-templated transcription"/>
    <property type="evidence" value="ECO:0007669"/>
    <property type="project" value="InterPro"/>
</dbReference>
<dbReference type="SUPFAM" id="SSF101936">
    <property type="entry name" value="DNA-binding pseudobarrel domain"/>
    <property type="match status" value="1"/>
</dbReference>
<name>A0A5B6ZZY9_DAVIN</name>
<evidence type="ECO:0000256" key="5">
    <source>
        <dbReference type="ARBA" id="ARBA00023125"/>
    </source>
</evidence>
<evidence type="ECO:0000256" key="2">
    <source>
        <dbReference type="ARBA" id="ARBA00007853"/>
    </source>
</evidence>
<comment type="function">
    <text evidence="9">Auxin response factors (ARFs) are transcriptional factors that bind specifically to the DNA sequence 5'-TGTCTC-3' found in the auxin-responsive promoter elements (AuxREs).</text>
</comment>
<organism evidence="11">
    <name type="scientific">Davidia involucrata</name>
    <name type="common">Dove tree</name>
    <dbReference type="NCBI Taxonomy" id="16924"/>
    <lineage>
        <taxon>Eukaryota</taxon>
        <taxon>Viridiplantae</taxon>
        <taxon>Streptophyta</taxon>
        <taxon>Embryophyta</taxon>
        <taxon>Tracheophyta</taxon>
        <taxon>Spermatophyta</taxon>
        <taxon>Magnoliopsida</taxon>
        <taxon>eudicotyledons</taxon>
        <taxon>Gunneridae</taxon>
        <taxon>Pentapetalae</taxon>
        <taxon>asterids</taxon>
        <taxon>Cornales</taxon>
        <taxon>Nyssaceae</taxon>
        <taxon>Davidia</taxon>
    </lineage>
</organism>
<dbReference type="PROSITE" id="PS50863">
    <property type="entry name" value="B3"/>
    <property type="match status" value="1"/>
</dbReference>
<evidence type="ECO:0000313" key="11">
    <source>
        <dbReference type="EMBL" id="MPA49108.1"/>
    </source>
</evidence>
<proteinExistence type="inferred from homology"/>
<dbReference type="CDD" id="cd10017">
    <property type="entry name" value="B3_DNA"/>
    <property type="match status" value="1"/>
</dbReference>
<protein>
    <recommendedName>
        <fullName evidence="9">Auxin response factor</fullName>
    </recommendedName>
</protein>
<feature type="domain" description="TF-B3" evidence="10">
    <location>
        <begin position="150"/>
        <end position="252"/>
    </location>
</feature>
<keyword evidence="7 9" id="KW-0539">Nucleus</keyword>
<evidence type="ECO:0000256" key="9">
    <source>
        <dbReference type="RuleBase" id="RU004561"/>
    </source>
</evidence>
<dbReference type="InterPro" id="IPR044835">
    <property type="entry name" value="ARF_plant"/>
</dbReference>
<comment type="similarity">
    <text evidence="2 9">Belongs to the ARF family.</text>
</comment>
<comment type="subunit">
    <text evidence="9">Homodimers and heterodimers.</text>
</comment>
<dbReference type="Gene3D" id="2.30.30.1040">
    <property type="match status" value="1"/>
</dbReference>
<dbReference type="AlphaFoldDB" id="A0A5B6ZZY9"/>
<evidence type="ECO:0000256" key="6">
    <source>
        <dbReference type="ARBA" id="ARBA00023163"/>
    </source>
</evidence>
<comment type="subcellular location">
    <subcellularLocation>
        <location evidence="1 9">Nucleus</location>
    </subcellularLocation>
</comment>
<keyword evidence="5 9" id="KW-0238">DNA-binding</keyword>
<gene>
    <name evidence="11" type="ORF">Din_018549</name>
</gene>
<evidence type="ECO:0000259" key="10">
    <source>
        <dbReference type="PROSITE" id="PS50863"/>
    </source>
</evidence>
<accession>A0A5B6ZZY9</accession>
<keyword evidence="3" id="KW-0217">Developmental protein</keyword>
<dbReference type="Pfam" id="PF02362">
    <property type="entry name" value="B3"/>
    <property type="match status" value="1"/>
</dbReference>
<evidence type="ECO:0000256" key="7">
    <source>
        <dbReference type="ARBA" id="ARBA00023242"/>
    </source>
</evidence>
<dbReference type="GO" id="GO:0003677">
    <property type="term" value="F:DNA binding"/>
    <property type="evidence" value="ECO:0007669"/>
    <property type="project" value="UniProtKB-KW"/>
</dbReference>
<keyword evidence="8 9" id="KW-0927">Auxin signaling pathway</keyword>
<evidence type="ECO:0000256" key="3">
    <source>
        <dbReference type="ARBA" id="ARBA00022473"/>
    </source>
</evidence>
<evidence type="ECO:0000256" key="8">
    <source>
        <dbReference type="ARBA" id="ARBA00023294"/>
    </source>
</evidence>
<dbReference type="GO" id="GO:0005634">
    <property type="term" value="C:nucleus"/>
    <property type="evidence" value="ECO:0007669"/>
    <property type="project" value="UniProtKB-SubCell"/>
</dbReference>
<dbReference type="InterPro" id="IPR010525">
    <property type="entry name" value="ARF_dom"/>
</dbReference>
<sequence>MMCGLIDLNTVNDDDDEAPSFNSLSSSSSSASAPTASSSNSSVCLELWHACAGPLISLPKKGSVVVYFPQGHLERVSDFPAIVYDLPSHIFCRVVDVKLHAEAATDDVYAQVSLTPDTQIEQKWREGEIEADGEEEDIEGVVKPTTPHMFCKTLTASDTSTHGGFSVPRRAAEDCFPPLDYKQERPSQELVAKDLHGIEWKFRHIYRGQPRRHLLTTGWSAFINKKKLVSGDAVLFLRGGDGELRLGIRRSAQVKSGSNIPALCSEQLNVGTITAVVNAISTRSVFNICYNPRESSSEFIIPFRKFSKSLTHSFSVGMRFKMRFETEDAAERRFTGFITGMSDMDPVRWPGSKWRCLLVRWDDLEAIRHNRVSPWEIEPSGSVSGSSSLVVPSTKRTRVGLPSTKPDFPFPRDGTGMSDFGESFRFRKVLQGQEILSFNTSYDGIDAQNHHPLEIRRCFPVSNGSRISYESIGFGESFRSDKVLQGQETFSNSLCGRVPAANQVQENSGRGITDGVGATSSGNGWSALMQGYNTIVRPSARLIQVSSPSSVLMFQQANTPAPNFHAIYGVNNQEHEISSQTSFNISETCGGKLASSSPCEHSLGREGQQGIDWFDLLKEQNRLASPHPALATRSSYRDNQDLASTCKSSCRLFGFPLTEGRHTINKEDNPSQVISPFNSEGSFLSHGEEQLHPKPPLVTKVVGSSCTKVSNFYAVRDMLLDITL</sequence>
<dbReference type="PANTHER" id="PTHR31384:SF5">
    <property type="entry name" value="AUXIN RESPONSE FACTOR 3"/>
    <property type="match status" value="1"/>
</dbReference>
<keyword evidence="6 9" id="KW-0804">Transcription</keyword>
<dbReference type="FunFam" id="2.30.30.1040:FF:000001">
    <property type="entry name" value="Auxin response factor"/>
    <property type="match status" value="1"/>
</dbReference>
<dbReference type="PANTHER" id="PTHR31384">
    <property type="entry name" value="AUXIN RESPONSE FACTOR 4-RELATED"/>
    <property type="match status" value="1"/>
</dbReference>
<dbReference type="EMBL" id="GHES01018549">
    <property type="protein sequence ID" value="MPA49108.1"/>
    <property type="molecule type" value="Transcribed_RNA"/>
</dbReference>
<dbReference type="Gene3D" id="2.40.330.10">
    <property type="entry name" value="DNA-binding pseudobarrel domain"/>
    <property type="match status" value="1"/>
</dbReference>
<evidence type="ECO:0000256" key="1">
    <source>
        <dbReference type="ARBA" id="ARBA00004123"/>
    </source>
</evidence>
<dbReference type="SMART" id="SM01019">
    <property type="entry name" value="B3"/>
    <property type="match status" value="1"/>
</dbReference>
<dbReference type="InterPro" id="IPR003340">
    <property type="entry name" value="B3_DNA-bd"/>
</dbReference>
<evidence type="ECO:0000256" key="4">
    <source>
        <dbReference type="ARBA" id="ARBA00023015"/>
    </source>
</evidence>